<dbReference type="KEGG" id="bsa:Bacsa_3557"/>
<organism evidence="2 3">
    <name type="scientific">Phocaeicola salanitronis (strain DSM 18170 / JCM 13657 / CCUG 60908 / BL78)</name>
    <name type="common">Bacteroides salanitronis</name>
    <dbReference type="NCBI Taxonomy" id="667015"/>
    <lineage>
        <taxon>Bacteria</taxon>
        <taxon>Pseudomonadati</taxon>
        <taxon>Bacteroidota</taxon>
        <taxon>Bacteroidia</taxon>
        <taxon>Bacteroidales</taxon>
        <taxon>Bacteroidaceae</taxon>
        <taxon>Phocaeicola</taxon>
    </lineage>
</organism>
<gene>
    <name evidence="2" type="ordered locus">Bacsa_3557</name>
</gene>
<dbReference type="STRING" id="667015.Bacsa_3557"/>
<dbReference type="HOGENOM" id="CLU_3164842_0_0_10"/>
<evidence type="ECO:0000313" key="3">
    <source>
        <dbReference type="Proteomes" id="UP000007486"/>
    </source>
</evidence>
<dbReference type="Proteomes" id="UP000007486">
    <property type="component" value="Chromosome"/>
</dbReference>
<sequence length="47" mass="5291">MSEQKDKNYLWLVFIALGMGIAIIADNLLIGLCLVAIGIYLYTKKLF</sequence>
<feature type="transmembrane region" description="Helical" evidence="1">
    <location>
        <begin position="9"/>
        <end position="42"/>
    </location>
</feature>
<protein>
    <submittedName>
        <fullName evidence="2">Uncharacterized protein</fullName>
    </submittedName>
</protein>
<evidence type="ECO:0000313" key="2">
    <source>
        <dbReference type="EMBL" id="ADY38080.1"/>
    </source>
</evidence>
<keyword evidence="1" id="KW-0472">Membrane</keyword>
<keyword evidence="1" id="KW-0812">Transmembrane</keyword>
<name>F0R896_PHOSB</name>
<keyword evidence="3" id="KW-1185">Reference proteome</keyword>
<accession>F0R896</accession>
<dbReference type="RefSeq" id="WP_013619436.1">
    <property type="nucleotide sequence ID" value="NC_015164.1"/>
</dbReference>
<dbReference type="AlphaFoldDB" id="F0R896"/>
<keyword evidence="1" id="KW-1133">Transmembrane helix</keyword>
<dbReference type="EMBL" id="CP002530">
    <property type="protein sequence ID" value="ADY38080.1"/>
    <property type="molecule type" value="Genomic_DNA"/>
</dbReference>
<proteinExistence type="predicted"/>
<reference evidence="2 3" key="1">
    <citation type="journal article" date="2011" name="Stand. Genomic Sci.">
        <title>Complete genome sequence of Bacteroides salanitronis type strain (BL78).</title>
        <authorList>
            <person name="Gronow S."/>
            <person name="Held B."/>
            <person name="Lucas S."/>
            <person name="Lapidus A."/>
            <person name="Del Rio T.G."/>
            <person name="Nolan M."/>
            <person name="Tice H."/>
            <person name="Deshpande S."/>
            <person name="Cheng J.F."/>
            <person name="Pitluck S."/>
            <person name="Liolios K."/>
            <person name="Pagani I."/>
            <person name="Ivanova N."/>
            <person name="Mavromatis K."/>
            <person name="Pati A."/>
            <person name="Tapia R."/>
            <person name="Han C."/>
            <person name="Goodwin L."/>
            <person name="Chen A."/>
            <person name="Palaniappan K."/>
            <person name="Land M."/>
            <person name="Hauser L."/>
            <person name="Chang Y.J."/>
            <person name="Jeffries C.D."/>
            <person name="Brambilla E.M."/>
            <person name="Rohde M."/>
            <person name="Goker M."/>
            <person name="Detter J.C."/>
            <person name="Woyke T."/>
            <person name="Bristow J."/>
            <person name="Markowitz V."/>
            <person name="Hugenholtz P."/>
            <person name="Kyrpides N.C."/>
            <person name="Klenk H.P."/>
            <person name="Eisen J.A."/>
        </authorList>
    </citation>
    <scope>NUCLEOTIDE SEQUENCE [LARGE SCALE GENOMIC DNA]</scope>
    <source>
        <strain evidence="2 3">DSM 18170</strain>
    </source>
</reference>
<evidence type="ECO:0000256" key="1">
    <source>
        <dbReference type="SAM" id="Phobius"/>
    </source>
</evidence>